<evidence type="ECO:0000313" key="2">
    <source>
        <dbReference type="EMBL" id="ELP33063.1"/>
    </source>
</evidence>
<feature type="region of interest" description="Disordered" evidence="1">
    <location>
        <begin position="18"/>
        <end position="107"/>
    </location>
</feature>
<feature type="compositionally biased region" description="Basic and acidic residues" evidence="1">
    <location>
        <begin position="62"/>
        <end position="87"/>
    </location>
</feature>
<gene>
    <name evidence="2" type="ORF">RBSWK_02909</name>
</gene>
<dbReference type="PATRIC" id="fig|993516.3.peg.3097"/>
<dbReference type="Proteomes" id="UP000010959">
    <property type="component" value="Unassembled WGS sequence"/>
</dbReference>
<accession>L7CGD5</accession>
<evidence type="ECO:0000256" key="1">
    <source>
        <dbReference type="SAM" id="MobiDB-lite"/>
    </source>
</evidence>
<sequence>MQQLDFKAFRDFELLGGCDAQPSRSIRKMKLAQPKDANEGSQTKNRRRRCENSPGQNVSRVRARENASGRGRTEGFHGRSNCRRDGEGWGTRSQTTPSSDRSEKSIY</sequence>
<evidence type="ECO:0000313" key="3">
    <source>
        <dbReference type="Proteomes" id="UP000010959"/>
    </source>
</evidence>
<reference evidence="2 3" key="1">
    <citation type="journal article" date="2013" name="Mar. Genomics">
        <title>Expression of sulfatases in Rhodopirellula baltica and the diversity of sulfatases in the genus Rhodopirellula.</title>
        <authorList>
            <person name="Wegner C.E."/>
            <person name="Richter-Heitmann T."/>
            <person name="Klindworth A."/>
            <person name="Klockow C."/>
            <person name="Richter M."/>
            <person name="Achstetter T."/>
            <person name="Glockner F.O."/>
            <person name="Harder J."/>
        </authorList>
    </citation>
    <scope>NUCLEOTIDE SEQUENCE [LARGE SCALE GENOMIC DNA]</scope>
    <source>
        <strain evidence="2 3">SWK14</strain>
    </source>
</reference>
<dbReference type="AlphaFoldDB" id="L7CGD5"/>
<name>L7CGD5_RHOBT</name>
<proteinExistence type="predicted"/>
<organism evidence="2 3">
    <name type="scientific">Rhodopirellula baltica SWK14</name>
    <dbReference type="NCBI Taxonomy" id="993516"/>
    <lineage>
        <taxon>Bacteria</taxon>
        <taxon>Pseudomonadati</taxon>
        <taxon>Planctomycetota</taxon>
        <taxon>Planctomycetia</taxon>
        <taxon>Pirellulales</taxon>
        <taxon>Pirellulaceae</taxon>
        <taxon>Rhodopirellula</taxon>
    </lineage>
</organism>
<protein>
    <submittedName>
        <fullName evidence="2">Uncharacterized protein</fullName>
    </submittedName>
</protein>
<dbReference type="EMBL" id="AMWG01000075">
    <property type="protein sequence ID" value="ELP33063.1"/>
    <property type="molecule type" value="Genomic_DNA"/>
</dbReference>
<comment type="caution">
    <text evidence="2">The sequence shown here is derived from an EMBL/GenBank/DDBJ whole genome shotgun (WGS) entry which is preliminary data.</text>
</comment>